<evidence type="ECO:0000256" key="2">
    <source>
        <dbReference type="SAM" id="Phobius"/>
    </source>
</evidence>
<evidence type="ECO:0000313" key="3">
    <source>
        <dbReference type="EMBL" id="GIQ90210.1"/>
    </source>
</evidence>
<feature type="compositionally biased region" description="Basic and acidic residues" evidence="1">
    <location>
        <begin position="27"/>
        <end position="37"/>
    </location>
</feature>
<dbReference type="EMBL" id="BDIP01005907">
    <property type="protein sequence ID" value="GIQ90210.1"/>
    <property type="molecule type" value="Genomic_DNA"/>
</dbReference>
<keyword evidence="2" id="KW-1133">Transmembrane helix</keyword>
<keyword evidence="2" id="KW-0472">Membrane</keyword>
<accession>A0A9K3GPS3</accession>
<name>A0A9K3GPS3_9EUKA</name>
<protein>
    <submittedName>
        <fullName evidence="3">Uncharacterized protein</fullName>
    </submittedName>
</protein>
<evidence type="ECO:0000256" key="1">
    <source>
        <dbReference type="SAM" id="MobiDB-lite"/>
    </source>
</evidence>
<organism evidence="3 4">
    <name type="scientific">Kipferlia bialata</name>
    <dbReference type="NCBI Taxonomy" id="797122"/>
    <lineage>
        <taxon>Eukaryota</taxon>
        <taxon>Metamonada</taxon>
        <taxon>Carpediemonas-like organisms</taxon>
        <taxon>Kipferlia</taxon>
    </lineage>
</organism>
<feature type="transmembrane region" description="Helical" evidence="2">
    <location>
        <begin position="75"/>
        <end position="96"/>
    </location>
</feature>
<sequence>MVGEPVVAQVSPVAPEPIRSDSSPPDVNREGGAEPKRHPLHTLPVCAADESQGIEVASQEGESGRRLFIVQGPGSLYACSGYASIILVMFILRIAIHEFRFTL</sequence>
<proteinExistence type="predicted"/>
<gene>
    <name evidence="3" type="ORF">KIPB_012923</name>
</gene>
<dbReference type="AlphaFoldDB" id="A0A9K3GPS3"/>
<feature type="region of interest" description="Disordered" evidence="1">
    <location>
        <begin position="1"/>
        <end position="41"/>
    </location>
</feature>
<feature type="non-terminal residue" evidence="3">
    <location>
        <position position="1"/>
    </location>
</feature>
<reference evidence="3 4" key="1">
    <citation type="journal article" date="2018" name="PLoS ONE">
        <title>The draft genome of Kipferlia bialata reveals reductive genome evolution in fornicate parasites.</title>
        <authorList>
            <person name="Tanifuji G."/>
            <person name="Takabayashi S."/>
            <person name="Kume K."/>
            <person name="Takagi M."/>
            <person name="Nakayama T."/>
            <person name="Kamikawa R."/>
            <person name="Inagaki Y."/>
            <person name="Hashimoto T."/>
        </authorList>
    </citation>
    <scope>NUCLEOTIDE SEQUENCE [LARGE SCALE GENOMIC DNA]</scope>
    <source>
        <strain evidence="3">NY0173</strain>
    </source>
</reference>
<keyword evidence="4" id="KW-1185">Reference proteome</keyword>
<keyword evidence="2" id="KW-0812">Transmembrane</keyword>
<evidence type="ECO:0000313" key="4">
    <source>
        <dbReference type="Proteomes" id="UP000265618"/>
    </source>
</evidence>
<comment type="caution">
    <text evidence="3">The sequence shown here is derived from an EMBL/GenBank/DDBJ whole genome shotgun (WGS) entry which is preliminary data.</text>
</comment>
<dbReference type="Proteomes" id="UP000265618">
    <property type="component" value="Unassembled WGS sequence"/>
</dbReference>